<organism evidence="1 2">
    <name type="scientific">Xenopus laevis</name>
    <name type="common">African clawed frog</name>
    <dbReference type="NCBI Taxonomy" id="8355"/>
    <lineage>
        <taxon>Eukaryota</taxon>
        <taxon>Metazoa</taxon>
        <taxon>Chordata</taxon>
        <taxon>Craniata</taxon>
        <taxon>Vertebrata</taxon>
        <taxon>Euteleostomi</taxon>
        <taxon>Amphibia</taxon>
        <taxon>Batrachia</taxon>
        <taxon>Anura</taxon>
        <taxon>Pipoidea</taxon>
        <taxon>Pipidae</taxon>
        <taxon>Xenopodinae</taxon>
        <taxon>Xenopus</taxon>
        <taxon>Xenopus</taxon>
    </lineage>
</organism>
<evidence type="ECO:0000313" key="2">
    <source>
        <dbReference type="Proteomes" id="UP000694892"/>
    </source>
</evidence>
<accession>A0A974DFG2</accession>
<protein>
    <submittedName>
        <fullName evidence="1">Uncharacterized protein</fullName>
    </submittedName>
</protein>
<reference evidence="2" key="1">
    <citation type="journal article" date="2016" name="Nature">
        <title>Genome evolution in the allotetraploid frog Xenopus laevis.</title>
        <authorList>
            <person name="Session A.M."/>
            <person name="Uno Y."/>
            <person name="Kwon T."/>
            <person name="Chapman J.A."/>
            <person name="Toyoda A."/>
            <person name="Takahashi S."/>
            <person name="Fukui A."/>
            <person name="Hikosaka A."/>
            <person name="Suzuki A."/>
            <person name="Kondo M."/>
            <person name="van Heeringen S.J."/>
            <person name="Quigley I."/>
            <person name="Heinz S."/>
            <person name="Ogino H."/>
            <person name="Ochi H."/>
            <person name="Hellsten U."/>
            <person name="Lyons J.B."/>
            <person name="Simakov O."/>
            <person name="Putnam N."/>
            <person name="Stites J."/>
            <person name="Kuroki Y."/>
            <person name="Tanaka T."/>
            <person name="Michiue T."/>
            <person name="Watanabe M."/>
            <person name="Bogdanovic O."/>
            <person name="Lister R."/>
            <person name="Georgiou G."/>
            <person name="Paranjpe S.S."/>
            <person name="van Kruijsbergen I."/>
            <person name="Shu S."/>
            <person name="Carlson J."/>
            <person name="Kinoshita T."/>
            <person name="Ohta Y."/>
            <person name="Mawaribuchi S."/>
            <person name="Jenkins J."/>
            <person name="Grimwood J."/>
            <person name="Schmutz J."/>
            <person name="Mitros T."/>
            <person name="Mozaffari S.V."/>
            <person name="Suzuki Y."/>
            <person name="Haramoto Y."/>
            <person name="Yamamoto T.S."/>
            <person name="Takagi C."/>
            <person name="Heald R."/>
            <person name="Miller K."/>
            <person name="Haudenschild C."/>
            <person name="Kitzman J."/>
            <person name="Nakayama T."/>
            <person name="Izutsu Y."/>
            <person name="Robert J."/>
            <person name="Fortriede J."/>
            <person name="Burns K."/>
            <person name="Lotay V."/>
            <person name="Karimi K."/>
            <person name="Yasuoka Y."/>
            <person name="Dichmann D.S."/>
            <person name="Flajnik M.F."/>
            <person name="Houston D.W."/>
            <person name="Shendure J."/>
            <person name="DuPasquier L."/>
            <person name="Vize P.D."/>
            <person name="Zorn A.M."/>
            <person name="Ito M."/>
            <person name="Marcotte E.M."/>
            <person name="Wallingford J.B."/>
            <person name="Ito Y."/>
            <person name="Asashima M."/>
            <person name="Ueno N."/>
            <person name="Matsuda Y."/>
            <person name="Veenstra G.J."/>
            <person name="Fujiyama A."/>
            <person name="Harland R.M."/>
            <person name="Taira M."/>
            <person name="Rokhsar D.S."/>
        </authorList>
    </citation>
    <scope>NUCLEOTIDE SEQUENCE [LARGE SCALE GENOMIC DNA]</scope>
    <source>
        <strain evidence="2">J</strain>
    </source>
</reference>
<dbReference type="AlphaFoldDB" id="A0A974DFG2"/>
<sequence>MATYLSYDITARRKHSKASVREIKYNWTRQSTKYNVAPSFITVWSRMGTIIVDCRKSHADNCWRKKYMGDWRYRLEDTNTMMRTFSQIIIM</sequence>
<name>A0A974DFG2_XENLA</name>
<dbReference type="Proteomes" id="UP000694892">
    <property type="component" value="Chromosome 3L"/>
</dbReference>
<gene>
    <name evidence="1" type="ORF">XELAEV_18019603mg</name>
</gene>
<evidence type="ECO:0000313" key="1">
    <source>
        <dbReference type="EMBL" id="OCT90984.1"/>
    </source>
</evidence>
<proteinExistence type="predicted"/>
<dbReference type="EMBL" id="CM004470">
    <property type="protein sequence ID" value="OCT90984.1"/>
    <property type="molecule type" value="Genomic_DNA"/>
</dbReference>